<dbReference type="EMBL" id="AFYH01218326">
    <property type="status" value="NOT_ANNOTATED_CDS"/>
    <property type="molecule type" value="Genomic_DNA"/>
</dbReference>
<reference evidence="2" key="2">
    <citation type="submission" date="2025-08" db="UniProtKB">
        <authorList>
            <consortium name="Ensembl"/>
        </authorList>
    </citation>
    <scope>IDENTIFICATION</scope>
</reference>
<dbReference type="AlphaFoldDB" id="H2ZVX6"/>
<dbReference type="Proteomes" id="UP000008672">
    <property type="component" value="Unassembled WGS sequence"/>
</dbReference>
<dbReference type="PANTHER" id="PTHR11505">
    <property type="entry name" value="L1 TRANSPOSABLE ELEMENT-RELATED"/>
    <property type="match status" value="1"/>
</dbReference>
<evidence type="ECO:0000313" key="3">
    <source>
        <dbReference type="Proteomes" id="UP000008672"/>
    </source>
</evidence>
<evidence type="ECO:0000313" key="2">
    <source>
        <dbReference type="Ensembl" id="ENSLACP00000001547.1"/>
    </source>
</evidence>
<feature type="domain" description="L1 transposable element RRM" evidence="1">
    <location>
        <begin position="140"/>
        <end position="176"/>
    </location>
</feature>
<keyword evidence="3" id="KW-1185">Reference proteome</keyword>
<reference evidence="3" key="1">
    <citation type="submission" date="2011-08" db="EMBL/GenBank/DDBJ databases">
        <title>The draft genome of Latimeria chalumnae.</title>
        <authorList>
            <person name="Di Palma F."/>
            <person name="Alfoldi J."/>
            <person name="Johnson J."/>
            <person name="Berlin A."/>
            <person name="Gnerre S."/>
            <person name="Jaffe D."/>
            <person name="MacCallum I."/>
            <person name="Young S."/>
            <person name="Walker B.J."/>
            <person name="Lander E."/>
            <person name="Lindblad-Toh K."/>
        </authorList>
    </citation>
    <scope>NUCLEOTIDE SEQUENCE [LARGE SCALE GENOMIC DNA]</scope>
    <source>
        <strain evidence="3">Wild caught</strain>
    </source>
</reference>
<dbReference type="InterPro" id="IPR004244">
    <property type="entry name" value="Transposase_22"/>
</dbReference>
<dbReference type="Gene3D" id="3.30.70.1820">
    <property type="entry name" value="L1 transposable element, RRM domain"/>
    <property type="match status" value="1"/>
</dbReference>
<sequence>PRALLALPPDSPAGMSDNLAGNIKRIFSILQSSVDNLGRKISATESRISTIEDDNRSTVSQLQHLQSRITAAVDCIDDLENQSRRNNVRILGFPEGAEAGNPIAFLISILPELLGLDPATDLDFERAHRSLGPHPPPDRRPRAFIVKFLRYTVREKILRAAREKGNVIWKDKKISFYPDLSRDLQQRWQKFAEVRRQLQTQGIRYGMFYPATLKVTLNGVTSAYSSPEEA</sequence>
<dbReference type="Ensembl" id="ENSLACT00000001560.1">
    <property type="protein sequence ID" value="ENSLACP00000001547.1"/>
    <property type="gene ID" value="ENSLACG00000001384.1"/>
</dbReference>
<proteinExistence type="predicted"/>
<dbReference type="STRING" id="7897.ENSLACP00000001547"/>
<dbReference type="GeneTree" id="ENSGT00940000160789"/>
<name>H2ZVX6_LATCH</name>
<dbReference type="InterPro" id="IPR043636">
    <property type="entry name" value="L1_RRM_dom"/>
</dbReference>
<dbReference type="eggNOG" id="ENOG502SRQ0">
    <property type="taxonomic scope" value="Eukaryota"/>
</dbReference>
<reference evidence="2" key="3">
    <citation type="submission" date="2025-09" db="UniProtKB">
        <authorList>
            <consortium name="Ensembl"/>
        </authorList>
    </citation>
    <scope>IDENTIFICATION</scope>
</reference>
<dbReference type="Pfam" id="PF02994">
    <property type="entry name" value="Transposase_22"/>
    <property type="match status" value="1"/>
</dbReference>
<evidence type="ECO:0000259" key="1">
    <source>
        <dbReference type="Pfam" id="PF02994"/>
    </source>
</evidence>
<dbReference type="InParanoid" id="H2ZVX6"/>
<organism evidence="2 3">
    <name type="scientific">Latimeria chalumnae</name>
    <name type="common">Coelacanth</name>
    <dbReference type="NCBI Taxonomy" id="7897"/>
    <lineage>
        <taxon>Eukaryota</taxon>
        <taxon>Metazoa</taxon>
        <taxon>Chordata</taxon>
        <taxon>Craniata</taxon>
        <taxon>Vertebrata</taxon>
        <taxon>Euteleostomi</taxon>
        <taxon>Coelacanthiformes</taxon>
        <taxon>Coelacanthidae</taxon>
        <taxon>Latimeria</taxon>
    </lineage>
</organism>
<accession>H2ZVX6</accession>
<protein>
    <recommendedName>
        <fullName evidence="1">L1 transposable element RRM domain-containing protein</fullName>
    </recommendedName>
</protein>
<dbReference type="FunFam" id="3.30.70.1820:FF:000004">
    <property type="entry name" value="Uncharacterized protein"/>
    <property type="match status" value="1"/>
</dbReference>
<dbReference type="OMA" id="EMNSILM"/>